<dbReference type="AlphaFoldDB" id="A0A1A7C5X9"/>
<dbReference type="OrthoDB" id="5450709at2"/>
<dbReference type="RefSeq" id="WP_065306105.1">
    <property type="nucleotide sequence ID" value="NZ_LOCQ01000035.1"/>
</dbReference>
<proteinExistence type="predicted"/>
<sequence>MDHNKQPSVGQALLAAAMLLPAVVHAETPPERGAISVKYLDYRESQPGLDRIRVHAPSISVLAPVAGDWAIAASATTDDVSGASPRYHTAVSGASRMHDLRKAGDVAVTRYLPGGTISLGAAFSTEHDYRSRALSLQGTVNSEDKNTTWAFGVGGSDDAINPVNRIVANEGRQTVNLLAGVTHVFTPVDIGQLTYTHTSGHGYYSDPYKLVDNRPRKRDQDTLLAQWNHRFVGLDATSRLSYRYYRDSFGVSAHTLSTEWVQSLAGGWTLTPSLRLYSQRAAHFYFDPVYGAGTGAPFPPGYVFGGAAFTSADQRLSGFGAVTAGIKVARQIDQDWSVDLKLERYEQRGAWRAFGDGSAGLAPLRATSMQIGFTRLW</sequence>
<reference evidence="2 3" key="1">
    <citation type="submission" date="2016-04" db="EMBL/GenBank/DDBJ databases">
        <title>Draft genome sequence of Janthinobacterium psychrotolerans sp. nov., isolated from freshwater sediments in Denmark.</title>
        <authorList>
            <person name="Gong X."/>
            <person name="Skrivergaard S."/>
            <person name="Korsgaard B.S."/>
            <person name="Schreiber L."/>
            <person name="Marshall I.P."/>
            <person name="Finster K."/>
            <person name="Schramm A."/>
        </authorList>
    </citation>
    <scope>NUCLEOTIDE SEQUENCE [LARGE SCALE GENOMIC DNA]</scope>
    <source>
        <strain evidence="2 3">S3-2</strain>
    </source>
</reference>
<dbReference type="InterPro" id="IPR021953">
    <property type="entry name" value="DUF3570"/>
</dbReference>
<dbReference type="Proteomes" id="UP000092713">
    <property type="component" value="Unassembled WGS sequence"/>
</dbReference>
<feature type="chain" id="PRO_5008355850" description="DUF3570 domain-containing protein" evidence="1">
    <location>
        <begin position="27"/>
        <end position="377"/>
    </location>
</feature>
<gene>
    <name evidence="2" type="ORF">ASR47_102822</name>
</gene>
<dbReference type="Pfam" id="PF12094">
    <property type="entry name" value="DUF3570"/>
    <property type="match status" value="2"/>
</dbReference>
<evidence type="ECO:0000313" key="3">
    <source>
        <dbReference type="Proteomes" id="UP000092713"/>
    </source>
</evidence>
<organism evidence="2 3">
    <name type="scientific">Janthinobacterium psychrotolerans</name>
    <dbReference type="NCBI Taxonomy" id="1747903"/>
    <lineage>
        <taxon>Bacteria</taxon>
        <taxon>Pseudomonadati</taxon>
        <taxon>Pseudomonadota</taxon>
        <taxon>Betaproteobacteria</taxon>
        <taxon>Burkholderiales</taxon>
        <taxon>Oxalobacteraceae</taxon>
        <taxon>Janthinobacterium</taxon>
    </lineage>
</organism>
<name>A0A1A7C5X9_9BURK</name>
<dbReference type="STRING" id="1747903.ASR47_102822"/>
<comment type="caution">
    <text evidence="2">The sequence shown here is derived from an EMBL/GenBank/DDBJ whole genome shotgun (WGS) entry which is preliminary data.</text>
</comment>
<feature type="signal peptide" evidence="1">
    <location>
        <begin position="1"/>
        <end position="26"/>
    </location>
</feature>
<dbReference type="EMBL" id="LOCQ01000035">
    <property type="protein sequence ID" value="OBV41316.1"/>
    <property type="molecule type" value="Genomic_DNA"/>
</dbReference>
<keyword evidence="1" id="KW-0732">Signal</keyword>
<protein>
    <recommendedName>
        <fullName evidence="4">DUF3570 domain-containing protein</fullName>
    </recommendedName>
</protein>
<evidence type="ECO:0008006" key="4">
    <source>
        <dbReference type="Google" id="ProtNLM"/>
    </source>
</evidence>
<dbReference type="PATRIC" id="fig|1747903.4.peg.4995"/>
<evidence type="ECO:0000313" key="2">
    <source>
        <dbReference type="EMBL" id="OBV41316.1"/>
    </source>
</evidence>
<evidence type="ECO:0000256" key="1">
    <source>
        <dbReference type="SAM" id="SignalP"/>
    </source>
</evidence>
<keyword evidence="3" id="KW-1185">Reference proteome</keyword>
<accession>A0A1A7C5X9</accession>